<gene>
    <name evidence="1" type="ORF">SAMN02745941_00366</name>
</gene>
<dbReference type="EMBL" id="FQXU01000003">
    <property type="protein sequence ID" value="SHH56316.1"/>
    <property type="molecule type" value="Genomic_DNA"/>
</dbReference>
<name>A0A1M5U0B9_9CLOT</name>
<dbReference type="AlphaFoldDB" id="A0A1M5U0B9"/>
<reference evidence="1 2" key="1">
    <citation type="submission" date="2016-11" db="EMBL/GenBank/DDBJ databases">
        <authorList>
            <person name="Jaros S."/>
            <person name="Januszkiewicz K."/>
            <person name="Wedrychowicz H."/>
        </authorList>
    </citation>
    <scope>NUCLEOTIDE SEQUENCE [LARGE SCALE GENOMIC DNA]</scope>
    <source>
        <strain evidence="1 2">DSM 6191</strain>
    </source>
</reference>
<protein>
    <submittedName>
        <fullName evidence="1">Uncharacterized protein</fullName>
    </submittedName>
</protein>
<evidence type="ECO:0000313" key="1">
    <source>
        <dbReference type="EMBL" id="SHH56316.1"/>
    </source>
</evidence>
<accession>A0A1M5U0B9</accession>
<sequence>MLDIKTWLETTGMKATEVSFKKPPPLPYIIILESEDVRGADTKNLIKDRDIIIELYSDKIDKEVEQKIENLLNEKSIEYKKDRAWIDSERFFQTTYDFNLLEKL</sequence>
<dbReference type="RefSeq" id="WP_073016099.1">
    <property type="nucleotide sequence ID" value="NZ_FQXU01000003.1"/>
</dbReference>
<proteinExistence type="predicted"/>
<organism evidence="1 2">
    <name type="scientific">Clostridium intestinale DSM 6191</name>
    <dbReference type="NCBI Taxonomy" id="1121320"/>
    <lineage>
        <taxon>Bacteria</taxon>
        <taxon>Bacillati</taxon>
        <taxon>Bacillota</taxon>
        <taxon>Clostridia</taxon>
        <taxon>Eubacteriales</taxon>
        <taxon>Clostridiaceae</taxon>
        <taxon>Clostridium</taxon>
    </lineage>
</organism>
<dbReference type="Proteomes" id="UP000184241">
    <property type="component" value="Unassembled WGS sequence"/>
</dbReference>
<evidence type="ECO:0000313" key="2">
    <source>
        <dbReference type="Proteomes" id="UP000184241"/>
    </source>
</evidence>